<gene>
    <name evidence="1" type="ORF">MEUPH1_LOCUS9506</name>
</gene>
<dbReference type="Proteomes" id="UP001160148">
    <property type="component" value="Unassembled WGS sequence"/>
</dbReference>
<comment type="caution">
    <text evidence="1">The sequence shown here is derived from an EMBL/GenBank/DDBJ whole genome shotgun (WGS) entry which is preliminary data.</text>
</comment>
<organism evidence="1 2">
    <name type="scientific">Macrosiphum euphorbiae</name>
    <name type="common">potato aphid</name>
    <dbReference type="NCBI Taxonomy" id="13131"/>
    <lineage>
        <taxon>Eukaryota</taxon>
        <taxon>Metazoa</taxon>
        <taxon>Ecdysozoa</taxon>
        <taxon>Arthropoda</taxon>
        <taxon>Hexapoda</taxon>
        <taxon>Insecta</taxon>
        <taxon>Pterygota</taxon>
        <taxon>Neoptera</taxon>
        <taxon>Paraneoptera</taxon>
        <taxon>Hemiptera</taxon>
        <taxon>Sternorrhyncha</taxon>
        <taxon>Aphidomorpha</taxon>
        <taxon>Aphidoidea</taxon>
        <taxon>Aphididae</taxon>
        <taxon>Macrosiphini</taxon>
        <taxon>Macrosiphum</taxon>
    </lineage>
</organism>
<dbReference type="AlphaFoldDB" id="A0AAV0WC74"/>
<proteinExistence type="predicted"/>
<sequence>MEFLEYETTLAVCDSTIGHIIKQLFNDLPSALDIIKCTNLICKKKALTPIAVLSINIQITNGTEAASHPKMKLSNIPPVLIINEKAFELRGEKNKTCKNSTVAPCEYLVYSI</sequence>
<evidence type="ECO:0000313" key="2">
    <source>
        <dbReference type="Proteomes" id="UP001160148"/>
    </source>
</evidence>
<dbReference type="EMBL" id="CARXXK010000002">
    <property type="protein sequence ID" value="CAI6353378.1"/>
    <property type="molecule type" value="Genomic_DNA"/>
</dbReference>
<name>A0AAV0WC74_9HEMI</name>
<accession>A0AAV0WC74</accession>
<protein>
    <submittedName>
        <fullName evidence="1">Uncharacterized protein</fullName>
    </submittedName>
</protein>
<reference evidence="1 2" key="1">
    <citation type="submission" date="2023-01" db="EMBL/GenBank/DDBJ databases">
        <authorList>
            <person name="Whitehead M."/>
        </authorList>
    </citation>
    <scope>NUCLEOTIDE SEQUENCE [LARGE SCALE GENOMIC DNA]</scope>
</reference>
<evidence type="ECO:0000313" key="1">
    <source>
        <dbReference type="EMBL" id="CAI6353378.1"/>
    </source>
</evidence>
<keyword evidence="2" id="KW-1185">Reference proteome</keyword>